<evidence type="ECO:0000256" key="9">
    <source>
        <dbReference type="PIRSR" id="PIRSR602401-1"/>
    </source>
</evidence>
<dbReference type="CDD" id="cd11065">
    <property type="entry name" value="CYP64-like"/>
    <property type="match status" value="1"/>
</dbReference>
<evidence type="ECO:0000256" key="5">
    <source>
        <dbReference type="ARBA" id="ARBA00022723"/>
    </source>
</evidence>
<dbReference type="PANTHER" id="PTHR46300:SF7">
    <property type="entry name" value="P450, PUTATIVE (EUROFUNG)-RELATED"/>
    <property type="match status" value="1"/>
</dbReference>
<dbReference type="InterPro" id="IPR036396">
    <property type="entry name" value="Cyt_P450_sf"/>
</dbReference>
<protein>
    <submittedName>
        <fullName evidence="11">Cytochrome P450</fullName>
    </submittedName>
</protein>
<dbReference type="SUPFAM" id="SSF48264">
    <property type="entry name" value="Cytochrome P450"/>
    <property type="match status" value="1"/>
</dbReference>
<dbReference type="PROSITE" id="PS00086">
    <property type="entry name" value="CYTOCHROME_P450"/>
    <property type="match status" value="1"/>
</dbReference>
<evidence type="ECO:0000256" key="2">
    <source>
        <dbReference type="ARBA" id="ARBA00005179"/>
    </source>
</evidence>
<dbReference type="Pfam" id="PF00067">
    <property type="entry name" value="p450"/>
    <property type="match status" value="1"/>
</dbReference>
<keyword evidence="5 9" id="KW-0479">Metal-binding</keyword>
<dbReference type="EMBL" id="MU151430">
    <property type="protein sequence ID" value="KAF9443824.1"/>
    <property type="molecule type" value="Genomic_DNA"/>
</dbReference>
<accession>A0A9P5X3B8</accession>
<dbReference type="GO" id="GO:0005506">
    <property type="term" value="F:iron ion binding"/>
    <property type="evidence" value="ECO:0007669"/>
    <property type="project" value="InterPro"/>
</dbReference>
<dbReference type="InterPro" id="IPR050364">
    <property type="entry name" value="Cytochrome_P450_fung"/>
</dbReference>
<evidence type="ECO:0000313" key="12">
    <source>
        <dbReference type="Proteomes" id="UP000807342"/>
    </source>
</evidence>
<comment type="caution">
    <text evidence="11">The sequence shown here is derived from an EMBL/GenBank/DDBJ whole genome shotgun (WGS) entry which is preliminary data.</text>
</comment>
<keyword evidence="4 9" id="KW-0349">Heme</keyword>
<gene>
    <name evidence="11" type="ORF">P691DRAFT_840554</name>
</gene>
<reference evidence="11" key="1">
    <citation type="submission" date="2020-11" db="EMBL/GenBank/DDBJ databases">
        <authorList>
            <consortium name="DOE Joint Genome Institute"/>
            <person name="Ahrendt S."/>
            <person name="Riley R."/>
            <person name="Andreopoulos W."/>
            <person name="Labutti K."/>
            <person name="Pangilinan J."/>
            <person name="Ruiz-Duenas F.J."/>
            <person name="Barrasa J.M."/>
            <person name="Sanchez-Garcia M."/>
            <person name="Camarero S."/>
            <person name="Miyauchi S."/>
            <person name="Serrano A."/>
            <person name="Linde D."/>
            <person name="Babiker R."/>
            <person name="Drula E."/>
            <person name="Ayuso-Fernandez I."/>
            <person name="Pacheco R."/>
            <person name="Padilla G."/>
            <person name="Ferreira P."/>
            <person name="Barriuso J."/>
            <person name="Kellner H."/>
            <person name="Castanera R."/>
            <person name="Alfaro M."/>
            <person name="Ramirez L."/>
            <person name="Pisabarro A.G."/>
            <person name="Kuo A."/>
            <person name="Tritt A."/>
            <person name="Lipzen A."/>
            <person name="He G."/>
            <person name="Yan M."/>
            <person name="Ng V."/>
            <person name="Cullen D."/>
            <person name="Martin F."/>
            <person name="Rosso M.-N."/>
            <person name="Henrissat B."/>
            <person name="Hibbett D."/>
            <person name="Martinez A.T."/>
            <person name="Grigoriev I.V."/>
        </authorList>
    </citation>
    <scope>NUCLEOTIDE SEQUENCE</scope>
    <source>
        <strain evidence="11">MF-IS2</strain>
    </source>
</reference>
<dbReference type="InterPro" id="IPR017972">
    <property type="entry name" value="Cyt_P450_CS"/>
</dbReference>
<dbReference type="PRINTS" id="PR00463">
    <property type="entry name" value="EP450I"/>
</dbReference>
<comment type="cofactor">
    <cofactor evidence="1 9">
        <name>heme</name>
        <dbReference type="ChEBI" id="CHEBI:30413"/>
    </cofactor>
</comment>
<dbReference type="GO" id="GO:0020037">
    <property type="term" value="F:heme binding"/>
    <property type="evidence" value="ECO:0007669"/>
    <property type="project" value="InterPro"/>
</dbReference>
<dbReference type="InterPro" id="IPR002401">
    <property type="entry name" value="Cyt_P450_E_grp-I"/>
</dbReference>
<dbReference type="Gene3D" id="1.10.630.10">
    <property type="entry name" value="Cytochrome P450"/>
    <property type="match status" value="1"/>
</dbReference>
<proteinExistence type="inferred from homology"/>
<evidence type="ECO:0000256" key="10">
    <source>
        <dbReference type="RuleBase" id="RU000461"/>
    </source>
</evidence>
<evidence type="ECO:0000256" key="1">
    <source>
        <dbReference type="ARBA" id="ARBA00001971"/>
    </source>
</evidence>
<dbReference type="GO" id="GO:0016705">
    <property type="term" value="F:oxidoreductase activity, acting on paired donors, with incorporation or reduction of molecular oxygen"/>
    <property type="evidence" value="ECO:0007669"/>
    <property type="project" value="InterPro"/>
</dbReference>
<dbReference type="PANTHER" id="PTHR46300">
    <property type="entry name" value="P450, PUTATIVE (EUROFUNG)-RELATED-RELATED"/>
    <property type="match status" value="1"/>
</dbReference>
<evidence type="ECO:0000256" key="6">
    <source>
        <dbReference type="ARBA" id="ARBA00023002"/>
    </source>
</evidence>
<dbReference type="PRINTS" id="PR00385">
    <property type="entry name" value="P450"/>
</dbReference>
<dbReference type="Proteomes" id="UP000807342">
    <property type="component" value="Unassembled WGS sequence"/>
</dbReference>
<keyword evidence="8 10" id="KW-0503">Monooxygenase</keyword>
<sequence length="520" mass="58685">MIPSLRDISFLCLCVLIHYTYRHRRRPVLPHPPGPPRWPIIGNALSIPLAYMHIFYKNLGDKLGTKIIYMEALGQPIIVLNDIRMAEDLLEKRSGLYSSRPQLPMLADLIEDKLQFGLLAYGNEWRQLRKAFQQYFSSKNQYRTEERAINFVRKGLLPCLYQTPKDVHEHIRSCMGGFSTSLAYGLPTQRYKDPLVLYAEGVFTAISAACAPRKYLVNVIPALKYIPDWIPGANFKKVARELYDEAHKLMELPYQMAQKKSDEGTLSDCFVLDSWERARHGTTDFESQMQCIKQAATQVYSAASESTVAATMTFILAMLICPDVQRKAQQELDSVVGFDRLPDFSDKPNLPYLSAIIKEVLRWNPTAPMGVPHLTTGEDVYEGYYIPKGSFVLANAYAMLHDENTFPNPTEFKPERFIKDGVISNDIPDPESVATFGFGRRICPGSQVALSMIYITAASILTTFDISPVLDKKGNPVEVMPEFSPASISSAPLPFQCKITPRQDKNVGSLLQEYLNTEVI</sequence>
<name>A0A9P5X3B8_9AGAR</name>
<organism evidence="11 12">
    <name type="scientific">Macrolepiota fuliginosa MF-IS2</name>
    <dbReference type="NCBI Taxonomy" id="1400762"/>
    <lineage>
        <taxon>Eukaryota</taxon>
        <taxon>Fungi</taxon>
        <taxon>Dikarya</taxon>
        <taxon>Basidiomycota</taxon>
        <taxon>Agaricomycotina</taxon>
        <taxon>Agaricomycetes</taxon>
        <taxon>Agaricomycetidae</taxon>
        <taxon>Agaricales</taxon>
        <taxon>Agaricineae</taxon>
        <taxon>Agaricaceae</taxon>
        <taxon>Macrolepiota</taxon>
    </lineage>
</organism>
<keyword evidence="6 10" id="KW-0560">Oxidoreductase</keyword>
<feature type="binding site" description="axial binding residue" evidence="9">
    <location>
        <position position="443"/>
    </location>
    <ligand>
        <name>heme</name>
        <dbReference type="ChEBI" id="CHEBI:30413"/>
    </ligand>
    <ligandPart>
        <name>Fe</name>
        <dbReference type="ChEBI" id="CHEBI:18248"/>
    </ligandPart>
</feature>
<dbReference type="InterPro" id="IPR001128">
    <property type="entry name" value="Cyt_P450"/>
</dbReference>
<keyword evidence="7 9" id="KW-0408">Iron</keyword>
<evidence type="ECO:0000313" key="11">
    <source>
        <dbReference type="EMBL" id="KAF9443824.1"/>
    </source>
</evidence>
<keyword evidence="12" id="KW-1185">Reference proteome</keyword>
<dbReference type="AlphaFoldDB" id="A0A9P5X3B8"/>
<evidence type="ECO:0000256" key="3">
    <source>
        <dbReference type="ARBA" id="ARBA00010617"/>
    </source>
</evidence>
<dbReference type="GO" id="GO:0004497">
    <property type="term" value="F:monooxygenase activity"/>
    <property type="evidence" value="ECO:0007669"/>
    <property type="project" value="UniProtKB-KW"/>
</dbReference>
<evidence type="ECO:0000256" key="4">
    <source>
        <dbReference type="ARBA" id="ARBA00022617"/>
    </source>
</evidence>
<dbReference type="OrthoDB" id="3934656at2759"/>
<evidence type="ECO:0000256" key="7">
    <source>
        <dbReference type="ARBA" id="ARBA00023004"/>
    </source>
</evidence>
<comment type="similarity">
    <text evidence="3 10">Belongs to the cytochrome P450 family.</text>
</comment>
<comment type="pathway">
    <text evidence="2">Secondary metabolite biosynthesis.</text>
</comment>
<evidence type="ECO:0000256" key="8">
    <source>
        <dbReference type="ARBA" id="ARBA00023033"/>
    </source>
</evidence>